<gene>
    <name evidence="1" type="ORF">CFP56_003812</name>
</gene>
<dbReference type="Proteomes" id="UP000237347">
    <property type="component" value="Unassembled WGS sequence"/>
</dbReference>
<evidence type="ECO:0000313" key="2">
    <source>
        <dbReference type="Proteomes" id="UP000237347"/>
    </source>
</evidence>
<protein>
    <submittedName>
        <fullName evidence="1">Uncharacterized protein</fullName>
    </submittedName>
</protein>
<dbReference type="Gene3D" id="3.90.1150.10">
    <property type="entry name" value="Aspartate Aminotransferase, domain 1"/>
    <property type="match status" value="1"/>
</dbReference>
<dbReference type="InterPro" id="IPR015422">
    <property type="entry name" value="PyrdxlP-dep_Trfase_small"/>
</dbReference>
<accession>A0AAW0II62</accession>
<reference evidence="1 2" key="1">
    <citation type="journal article" date="2018" name="Sci. Data">
        <title>The draft genome sequence of cork oak.</title>
        <authorList>
            <person name="Ramos A.M."/>
            <person name="Usie A."/>
            <person name="Barbosa P."/>
            <person name="Barros P.M."/>
            <person name="Capote T."/>
            <person name="Chaves I."/>
            <person name="Simoes F."/>
            <person name="Abreu I."/>
            <person name="Carrasquinho I."/>
            <person name="Faro C."/>
            <person name="Guimaraes J.B."/>
            <person name="Mendonca D."/>
            <person name="Nobrega F."/>
            <person name="Rodrigues L."/>
            <person name="Saibo N.J.M."/>
            <person name="Varela M.C."/>
            <person name="Egas C."/>
            <person name="Matos J."/>
            <person name="Miguel C.M."/>
            <person name="Oliveira M.M."/>
            <person name="Ricardo C.P."/>
            <person name="Goncalves S."/>
        </authorList>
    </citation>
    <scope>NUCLEOTIDE SEQUENCE [LARGE SCALE GENOMIC DNA]</scope>
    <source>
        <strain evidence="2">cv. HL8</strain>
    </source>
</reference>
<sequence>MSSTVVDGAYIIRCAIGATLTERRHVIGLGRLFKSMQMLTQQKLV</sequence>
<dbReference type="EMBL" id="PKMF04001129">
    <property type="protein sequence ID" value="KAK7814143.1"/>
    <property type="molecule type" value="Genomic_DNA"/>
</dbReference>
<keyword evidence="2" id="KW-1185">Reference proteome</keyword>
<dbReference type="AlphaFoldDB" id="A0AAW0II62"/>
<proteinExistence type="predicted"/>
<name>A0AAW0II62_QUESU</name>
<organism evidence="1 2">
    <name type="scientific">Quercus suber</name>
    <name type="common">Cork oak</name>
    <dbReference type="NCBI Taxonomy" id="58331"/>
    <lineage>
        <taxon>Eukaryota</taxon>
        <taxon>Viridiplantae</taxon>
        <taxon>Streptophyta</taxon>
        <taxon>Embryophyta</taxon>
        <taxon>Tracheophyta</taxon>
        <taxon>Spermatophyta</taxon>
        <taxon>Magnoliopsida</taxon>
        <taxon>eudicotyledons</taxon>
        <taxon>Gunneridae</taxon>
        <taxon>Pentapetalae</taxon>
        <taxon>rosids</taxon>
        <taxon>fabids</taxon>
        <taxon>Fagales</taxon>
        <taxon>Fagaceae</taxon>
        <taxon>Quercus</taxon>
    </lineage>
</organism>
<evidence type="ECO:0000313" key="1">
    <source>
        <dbReference type="EMBL" id="KAK7814143.1"/>
    </source>
</evidence>
<comment type="caution">
    <text evidence="1">The sequence shown here is derived from an EMBL/GenBank/DDBJ whole genome shotgun (WGS) entry which is preliminary data.</text>
</comment>